<organism evidence="1 2">
    <name type="scientific">Cyphomyrmex costatus</name>
    <dbReference type="NCBI Taxonomy" id="456900"/>
    <lineage>
        <taxon>Eukaryota</taxon>
        <taxon>Metazoa</taxon>
        <taxon>Ecdysozoa</taxon>
        <taxon>Arthropoda</taxon>
        <taxon>Hexapoda</taxon>
        <taxon>Insecta</taxon>
        <taxon>Pterygota</taxon>
        <taxon>Neoptera</taxon>
        <taxon>Endopterygota</taxon>
        <taxon>Hymenoptera</taxon>
        <taxon>Apocrita</taxon>
        <taxon>Aculeata</taxon>
        <taxon>Formicoidea</taxon>
        <taxon>Formicidae</taxon>
        <taxon>Myrmicinae</taxon>
        <taxon>Cyphomyrmex</taxon>
    </lineage>
</organism>
<accession>A0A195CSR4</accession>
<proteinExistence type="predicted"/>
<evidence type="ECO:0000313" key="1">
    <source>
        <dbReference type="EMBL" id="KYN03736.1"/>
    </source>
</evidence>
<protein>
    <submittedName>
        <fullName evidence="1">Uncharacterized protein</fullName>
    </submittedName>
</protein>
<reference evidence="1 2" key="1">
    <citation type="submission" date="2016-03" db="EMBL/GenBank/DDBJ databases">
        <title>Cyphomyrmex costatus WGS genome.</title>
        <authorList>
            <person name="Nygaard S."/>
            <person name="Hu H."/>
            <person name="Boomsma J."/>
            <person name="Zhang G."/>
        </authorList>
    </citation>
    <scope>NUCLEOTIDE SEQUENCE [LARGE SCALE GENOMIC DNA]</scope>
    <source>
        <strain evidence="1">MS0001</strain>
        <tissue evidence="1">Whole body</tissue>
    </source>
</reference>
<gene>
    <name evidence="1" type="ORF">ALC62_05432</name>
</gene>
<sequence>MSHGGNTRREREVRKCEREPVAWTVVAGNRNYLFHANSICKFDSRARTSDSGPRSVCPKTTIPSGRVYARVT</sequence>
<keyword evidence="2" id="KW-1185">Reference proteome</keyword>
<name>A0A195CSR4_9HYME</name>
<dbReference type="AlphaFoldDB" id="A0A195CSR4"/>
<dbReference type="Proteomes" id="UP000078542">
    <property type="component" value="Unassembled WGS sequence"/>
</dbReference>
<dbReference type="EMBL" id="KQ977305">
    <property type="protein sequence ID" value="KYN03736.1"/>
    <property type="molecule type" value="Genomic_DNA"/>
</dbReference>
<evidence type="ECO:0000313" key="2">
    <source>
        <dbReference type="Proteomes" id="UP000078542"/>
    </source>
</evidence>